<evidence type="ECO:0000259" key="4">
    <source>
        <dbReference type="PROSITE" id="PS50110"/>
    </source>
</evidence>
<feature type="domain" description="Response regulatory" evidence="4">
    <location>
        <begin position="14"/>
        <end position="131"/>
    </location>
</feature>
<dbReference type="PANTHER" id="PTHR43156:SF2">
    <property type="entry name" value="STAGE II SPORULATION PROTEIN E"/>
    <property type="match status" value="1"/>
</dbReference>
<dbReference type="AlphaFoldDB" id="A0A367ZT47"/>
<feature type="compositionally biased region" description="Basic residues" evidence="3">
    <location>
        <begin position="428"/>
        <end position="438"/>
    </location>
</feature>
<evidence type="ECO:0000313" key="5">
    <source>
        <dbReference type="EMBL" id="RCK81308.1"/>
    </source>
</evidence>
<dbReference type="InterPro" id="IPR011006">
    <property type="entry name" value="CheY-like_superfamily"/>
</dbReference>
<dbReference type="SUPFAM" id="SSF52172">
    <property type="entry name" value="CheY-like"/>
    <property type="match status" value="1"/>
</dbReference>
<dbReference type="InterPro" id="IPR001789">
    <property type="entry name" value="Sig_transdc_resp-reg_receiver"/>
</dbReference>
<protein>
    <submittedName>
        <fullName evidence="5">Serine phosphatase RsbU, regulator of sigma subunit</fullName>
    </submittedName>
</protein>
<comment type="caution">
    <text evidence="2">Lacks conserved residue(s) required for the propagation of feature annotation.</text>
</comment>
<dbReference type="Pfam" id="PF07228">
    <property type="entry name" value="SpoIIE"/>
    <property type="match status" value="1"/>
</dbReference>
<dbReference type="InterPro" id="IPR001932">
    <property type="entry name" value="PPM-type_phosphatase-like_dom"/>
</dbReference>
<dbReference type="Proteomes" id="UP000252355">
    <property type="component" value="Unassembled WGS sequence"/>
</dbReference>
<feature type="region of interest" description="Disordered" evidence="3">
    <location>
        <begin position="415"/>
        <end position="455"/>
    </location>
</feature>
<organism evidence="5 6">
    <name type="scientific">Candidatus Ozemobacter sibiricus</name>
    <dbReference type="NCBI Taxonomy" id="2268124"/>
    <lineage>
        <taxon>Bacteria</taxon>
        <taxon>Candidatus Ozemobacteria</taxon>
        <taxon>Candidatus Ozemobacterales</taxon>
        <taxon>Candidatus Ozemobacteraceae</taxon>
        <taxon>Candidatus Ozemobacter</taxon>
    </lineage>
</organism>
<evidence type="ECO:0000313" key="6">
    <source>
        <dbReference type="Proteomes" id="UP000252355"/>
    </source>
</evidence>
<dbReference type="SUPFAM" id="SSF81606">
    <property type="entry name" value="PP2C-like"/>
    <property type="match status" value="1"/>
</dbReference>
<dbReference type="Gene3D" id="3.40.50.2300">
    <property type="match status" value="1"/>
</dbReference>
<dbReference type="GO" id="GO:0000160">
    <property type="term" value="P:phosphorelay signal transduction system"/>
    <property type="evidence" value="ECO:0007669"/>
    <property type="project" value="InterPro"/>
</dbReference>
<accession>A0A367ZT47</accession>
<evidence type="ECO:0000256" key="2">
    <source>
        <dbReference type="PROSITE-ProRule" id="PRU00169"/>
    </source>
</evidence>
<proteinExistence type="predicted"/>
<dbReference type="PROSITE" id="PS50110">
    <property type="entry name" value="RESPONSE_REGULATORY"/>
    <property type="match status" value="1"/>
</dbReference>
<dbReference type="SMART" id="SM00331">
    <property type="entry name" value="PP2C_SIG"/>
    <property type="match status" value="1"/>
</dbReference>
<gene>
    <name evidence="5" type="ORF">OZSIB_2177</name>
</gene>
<dbReference type="PANTHER" id="PTHR43156">
    <property type="entry name" value="STAGE II SPORULATION PROTEIN E-RELATED"/>
    <property type="match status" value="1"/>
</dbReference>
<keyword evidence="1" id="KW-0378">Hydrolase</keyword>
<dbReference type="InterPro" id="IPR036457">
    <property type="entry name" value="PPM-type-like_dom_sf"/>
</dbReference>
<name>A0A367ZT47_9BACT</name>
<dbReference type="GO" id="GO:0016791">
    <property type="term" value="F:phosphatase activity"/>
    <property type="evidence" value="ECO:0007669"/>
    <property type="project" value="TreeGrafter"/>
</dbReference>
<comment type="caution">
    <text evidence="5">The sequence shown here is derived from an EMBL/GenBank/DDBJ whole genome shotgun (WGS) entry which is preliminary data.</text>
</comment>
<dbReference type="EMBL" id="QOQW01000002">
    <property type="protein sequence ID" value="RCK81308.1"/>
    <property type="molecule type" value="Genomic_DNA"/>
</dbReference>
<reference evidence="5 6" key="1">
    <citation type="submission" date="2018-05" db="EMBL/GenBank/DDBJ databases">
        <title>A metagenomic window into the 2 km-deep terrestrial subsurface aquifer revealed taxonomically and functionally diverse microbial community comprising novel uncultured bacterial lineages.</title>
        <authorList>
            <person name="Kadnikov V.V."/>
            <person name="Mardanov A.V."/>
            <person name="Beletsky A.V."/>
            <person name="Banks D."/>
            <person name="Pimenov N.V."/>
            <person name="Frank Y.A."/>
            <person name="Karnachuk O.V."/>
            <person name="Ravin N.V."/>
        </authorList>
    </citation>
    <scope>NUCLEOTIDE SEQUENCE [LARGE SCALE GENOMIC DNA]</scope>
    <source>
        <strain evidence="5">BY5</strain>
    </source>
</reference>
<evidence type="ECO:0000256" key="3">
    <source>
        <dbReference type="SAM" id="MobiDB-lite"/>
    </source>
</evidence>
<dbReference type="Gene3D" id="3.60.40.10">
    <property type="entry name" value="PPM-type phosphatase domain"/>
    <property type="match status" value="1"/>
</dbReference>
<evidence type="ECO:0000256" key="1">
    <source>
        <dbReference type="ARBA" id="ARBA00022801"/>
    </source>
</evidence>
<dbReference type="InterPro" id="IPR052016">
    <property type="entry name" value="Bact_Sigma-Reg"/>
</dbReference>
<feature type="compositionally biased region" description="Basic residues" evidence="3">
    <location>
        <begin position="446"/>
        <end position="455"/>
    </location>
</feature>
<sequence>MTNEMTGRARPGLTILLAGRDDEVLTSFRPILAGLGFTLVQAESLAAAETAFWEHRPGVVVIREDLPGGGGLALGRRLREATGESACCFLVLLLNEETTLTADSSAIGVFDDVLGRPWKPLEIQARLRTWERVVRLQQDLQAGLQRLAAANALILRANERMKKDLYAVAKIQTSLLPATLPAVDQAEFAWVYKPRSELAGDGLNVFRLDEHQVAFYVLDVAGSGTSAALLSVSLSRVLSPFPAQSTLLKELIEAPPGYRLRSPSEVLAELNRSFPIDLETKEFFTILYGIYDLRSGVFRYASAGHPMPIVLDRRGRARTLPGGGYPIGFVDEAEFAGRQTRLHPGDRMFLFSDGLAEAMSPDRVPFGKGAMLEAMRANAECPLKEAVERVLAAAETWCGEAGLHDDVSLLAVEIKTPPRPGRGGQAAGRRRSGRRPSRRAGLLPPARHHWRRRTI</sequence>